<keyword evidence="14" id="KW-1208">Phospholipid metabolism</keyword>
<keyword evidence="4" id="KW-0444">Lipid biosynthesis</keyword>
<protein>
    <submittedName>
        <fullName evidence="20">Diacylglycerol kinase</fullName>
    </submittedName>
</protein>
<keyword evidence="7 17" id="KW-0547">Nucleotide-binding</keyword>
<evidence type="ECO:0000256" key="19">
    <source>
        <dbReference type="SAM" id="Phobius"/>
    </source>
</evidence>
<evidence type="ECO:0000256" key="8">
    <source>
        <dbReference type="ARBA" id="ARBA00022777"/>
    </source>
</evidence>
<evidence type="ECO:0000313" key="21">
    <source>
        <dbReference type="Proteomes" id="UP000231343"/>
    </source>
</evidence>
<keyword evidence="13" id="KW-0594">Phospholipid biosynthesis</keyword>
<keyword evidence="8 20" id="KW-0418">Kinase</keyword>
<comment type="caution">
    <text evidence="20">The sequence shown here is derived from an EMBL/GenBank/DDBJ whole genome shotgun (WGS) entry which is preliminary data.</text>
</comment>
<keyword evidence="10 19" id="KW-1133">Transmembrane helix</keyword>
<dbReference type="EMBL" id="PEYM01000093">
    <property type="protein sequence ID" value="PIS29278.1"/>
    <property type="molecule type" value="Genomic_DNA"/>
</dbReference>
<evidence type="ECO:0000256" key="10">
    <source>
        <dbReference type="ARBA" id="ARBA00022989"/>
    </source>
</evidence>
<organism evidence="20 21">
    <name type="scientific">Candidatus Saganbacteria bacterium CG08_land_8_20_14_0_20_45_16</name>
    <dbReference type="NCBI Taxonomy" id="2014293"/>
    <lineage>
        <taxon>Bacteria</taxon>
        <taxon>Bacillati</taxon>
        <taxon>Saganbacteria</taxon>
    </lineage>
</organism>
<dbReference type="Gene3D" id="1.10.287.3610">
    <property type="match status" value="1"/>
</dbReference>
<feature type="binding site" evidence="17">
    <location>
        <position position="11"/>
    </location>
    <ligand>
        <name>ATP</name>
        <dbReference type="ChEBI" id="CHEBI:30616"/>
    </ligand>
</feature>
<keyword evidence="5" id="KW-0808">Transferase</keyword>
<dbReference type="InterPro" id="IPR033717">
    <property type="entry name" value="UDPK"/>
</dbReference>
<proteinExistence type="inferred from homology"/>
<feature type="binding site" evidence="16">
    <location>
        <position position="64"/>
    </location>
    <ligand>
        <name>substrate</name>
    </ligand>
</feature>
<evidence type="ECO:0000256" key="1">
    <source>
        <dbReference type="ARBA" id="ARBA00004651"/>
    </source>
</evidence>
<dbReference type="InterPro" id="IPR036945">
    <property type="entry name" value="DAGK_sf"/>
</dbReference>
<evidence type="ECO:0000256" key="15">
    <source>
        <dbReference type="PIRSR" id="PIRSR600829-1"/>
    </source>
</evidence>
<evidence type="ECO:0000256" key="18">
    <source>
        <dbReference type="PIRSR" id="PIRSR600829-4"/>
    </source>
</evidence>
<dbReference type="GO" id="GO:0005886">
    <property type="term" value="C:plasma membrane"/>
    <property type="evidence" value="ECO:0007669"/>
    <property type="project" value="UniProtKB-SubCell"/>
</dbReference>
<dbReference type="CDD" id="cd14265">
    <property type="entry name" value="UDPK_IM_like"/>
    <property type="match status" value="1"/>
</dbReference>
<keyword evidence="18" id="KW-0479">Metal-binding</keyword>
<feature type="binding site" evidence="17">
    <location>
        <position position="71"/>
    </location>
    <ligand>
        <name>ATP</name>
        <dbReference type="ChEBI" id="CHEBI:30616"/>
    </ligand>
</feature>
<keyword evidence="6 19" id="KW-0812">Transmembrane</keyword>
<dbReference type="GO" id="GO:0016301">
    <property type="term" value="F:kinase activity"/>
    <property type="evidence" value="ECO:0007669"/>
    <property type="project" value="UniProtKB-KW"/>
</dbReference>
<evidence type="ECO:0000256" key="3">
    <source>
        <dbReference type="ARBA" id="ARBA00022475"/>
    </source>
</evidence>
<evidence type="ECO:0000256" key="4">
    <source>
        <dbReference type="ARBA" id="ARBA00022516"/>
    </source>
</evidence>
<dbReference type="PANTHER" id="PTHR34299">
    <property type="entry name" value="DIACYLGLYCEROL KINASE"/>
    <property type="match status" value="1"/>
</dbReference>
<evidence type="ECO:0000256" key="5">
    <source>
        <dbReference type="ARBA" id="ARBA00022679"/>
    </source>
</evidence>
<evidence type="ECO:0000256" key="6">
    <source>
        <dbReference type="ARBA" id="ARBA00022692"/>
    </source>
</evidence>
<dbReference type="Pfam" id="PF01219">
    <property type="entry name" value="DAGK_prokar"/>
    <property type="match status" value="1"/>
</dbReference>
<dbReference type="GO" id="GO:0008654">
    <property type="term" value="P:phospholipid biosynthetic process"/>
    <property type="evidence" value="ECO:0007669"/>
    <property type="project" value="UniProtKB-KW"/>
</dbReference>
<accession>A0A2H0XYN7</accession>
<dbReference type="Proteomes" id="UP000231343">
    <property type="component" value="Unassembled WGS sequence"/>
</dbReference>
<evidence type="ECO:0000256" key="2">
    <source>
        <dbReference type="ARBA" id="ARBA00005967"/>
    </source>
</evidence>
<evidence type="ECO:0000256" key="12">
    <source>
        <dbReference type="ARBA" id="ARBA00023136"/>
    </source>
</evidence>
<keyword evidence="11" id="KW-0443">Lipid metabolism</keyword>
<feature type="binding site" evidence="18">
    <location>
        <position position="71"/>
    </location>
    <ligand>
        <name>a divalent metal cation</name>
        <dbReference type="ChEBI" id="CHEBI:60240"/>
    </ligand>
</feature>
<evidence type="ECO:0000256" key="11">
    <source>
        <dbReference type="ARBA" id="ARBA00023098"/>
    </source>
</evidence>
<comment type="similarity">
    <text evidence="2">Belongs to the bacterial diacylglycerol kinase family.</text>
</comment>
<dbReference type="GO" id="GO:0046872">
    <property type="term" value="F:metal ion binding"/>
    <property type="evidence" value="ECO:0007669"/>
    <property type="project" value="UniProtKB-KW"/>
</dbReference>
<comment type="subcellular location">
    <subcellularLocation>
        <location evidence="1">Cell membrane</location>
        <topology evidence="1">Multi-pass membrane protein</topology>
    </subcellularLocation>
</comment>
<name>A0A2H0XYN7_UNCSA</name>
<evidence type="ECO:0000313" key="20">
    <source>
        <dbReference type="EMBL" id="PIS29278.1"/>
    </source>
</evidence>
<gene>
    <name evidence="20" type="ORF">COT42_05910</name>
</gene>
<keyword evidence="9 17" id="KW-0067">ATP-binding</keyword>
<dbReference type="InterPro" id="IPR000829">
    <property type="entry name" value="DAGK"/>
</dbReference>
<keyword evidence="12 19" id="KW-0472">Membrane</keyword>
<keyword evidence="18" id="KW-0460">Magnesium</keyword>
<comment type="cofactor">
    <cofactor evidence="18">
        <name>Mg(2+)</name>
        <dbReference type="ChEBI" id="CHEBI:18420"/>
    </cofactor>
    <text evidence="18">Mn(2+), Zn(2+), Cd(2+) and Co(2+) support activity to lesser extents.</text>
</comment>
<evidence type="ECO:0000256" key="9">
    <source>
        <dbReference type="ARBA" id="ARBA00022840"/>
    </source>
</evidence>
<evidence type="ECO:0000256" key="13">
    <source>
        <dbReference type="ARBA" id="ARBA00023209"/>
    </source>
</evidence>
<feature type="transmembrane region" description="Helical" evidence="19">
    <location>
        <begin position="51"/>
        <end position="70"/>
    </location>
</feature>
<evidence type="ECO:0000256" key="17">
    <source>
        <dbReference type="PIRSR" id="PIRSR600829-3"/>
    </source>
</evidence>
<dbReference type="AlphaFoldDB" id="A0A2H0XYN7"/>
<evidence type="ECO:0000256" key="16">
    <source>
        <dbReference type="PIRSR" id="PIRSR600829-2"/>
    </source>
</evidence>
<feature type="transmembrane region" description="Helical" evidence="19">
    <location>
        <begin position="91"/>
        <end position="112"/>
    </location>
</feature>
<dbReference type="GO" id="GO:0005524">
    <property type="term" value="F:ATP binding"/>
    <property type="evidence" value="ECO:0007669"/>
    <property type="project" value="UniProtKB-KW"/>
</dbReference>
<sequence>MPKKLIKSFKYAGLGAEYAWRTQRNLWLHLMAGLGVLALAVWLNFSFLELAILLIVIFGVVVIELINTSLEELVNILSPEKRREAALAKNVAAAAVLLAAVGALLVGIIMFVPKL</sequence>
<evidence type="ECO:0000256" key="14">
    <source>
        <dbReference type="ARBA" id="ARBA00023264"/>
    </source>
</evidence>
<feature type="active site" description="Proton acceptor" evidence="15">
    <location>
        <position position="64"/>
    </location>
</feature>
<keyword evidence="3" id="KW-1003">Cell membrane</keyword>
<reference evidence="20 21" key="1">
    <citation type="submission" date="2017-09" db="EMBL/GenBank/DDBJ databases">
        <title>Depth-based differentiation of microbial function through sediment-hosted aquifers and enrichment of novel symbionts in the deep terrestrial subsurface.</title>
        <authorList>
            <person name="Probst A.J."/>
            <person name="Ladd B."/>
            <person name="Jarett J.K."/>
            <person name="Geller-Mcgrath D.E."/>
            <person name="Sieber C.M."/>
            <person name="Emerson J.B."/>
            <person name="Anantharaman K."/>
            <person name="Thomas B.C."/>
            <person name="Malmstrom R."/>
            <person name="Stieglmeier M."/>
            <person name="Klingl A."/>
            <person name="Woyke T."/>
            <person name="Ryan C.M."/>
            <person name="Banfield J.F."/>
        </authorList>
    </citation>
    <scope>NUCLEOTIDE SEQUENCE [LARGE SCALE GENOMIC DNA]</scope>
    <source>
        <strain evidence="20">CG08_land_8_20_14_0_20_45_16</strain>
    </source>
</reference>
<evidence type="ECO:0000256" key="7">
    <source>
        <dbReference type="ARBA" id="ARBA00022741"/>
    </source>
</evidence>
<dbReference type="PANTHER" id="PTHR34299:SF1">
    <property type="entry name" value="DIACYLGLYCEROL KINASE"/>
    <property type="match status" value="1"/>
</dbReference>
<feature type="transmembrane region" description="Helical" evidence="19">
    <location>
        <begin position="26"/>
        <end position="45"/>
    </location>
</feature>